<proteinExistence type="inferred from homology"/>
<evidence type="ECO:0000313" key="8">
    <source>
        <dbReference type="EMBL" id="QID88265.1"/>
    </source>
</evidence>
<dbReference type="PANTHER" id="PTHR22893">
    <property type="entry name" value="NADH OXIDOREDUCTASE-RELATED"/>
    <property type="match status" value="1"/>
</dbReference>
<evidence type="ECO:0000259" key="7">
    <source>
        <dbReference type="Pfam" id="PF00724"/>
    </source>
</evidence>
<dbReference type="AlphaFoldDB" id="A0A6C1EGQ9"/>
<keyword evidence="9" id="KW-1185">Reference proteome</keyword>
<comment type="cofactor">
    <cofactor evidence="1">
        <name>FMN</name>
        <dbReference type="ChEBI" id="CHEBI:58210"/>
    </cofactor>
</comment>
<dbReference type="OrthoDB" id="276546at2759"/>
<evidence type="ECO:0000256" key="1">
    <source>
        <dbReference type="ARBA" id="ARBA00001917"/>
    </source>
</evidence>
<evidence type="ECO:0000256" key="2">
    <source>
        <dbReference type="ARBA" id="ARBA00005979"/>
    </source>
</evidence>
<dbReference type="InterPro" id="IPR013785">
    <property type="entry name" value="Aldolase_TIM"/>
</dbReference>
<feature type="domain" description="NADH:flavin oxidoreductase/NADH oxidase N-terminal" evidence="7">
    <location>
        <begin position="17"/>
        <end position="365"/>
    </location>
</feature>
<dbReference type="FunFam" id="3.20.20.70:FF:000138">
    <property type="entry name" value="NADPH dehydrogenase 1"/>
    <property type="match status" value="1"/>
</dbReference>
<dbReference type="Proteomes" id="UP000501346">
    <property type="component" value="Chromosome SeXVI"/>
</dbReference>
<comment type="catalytic activity">
    <reaction evidence="5">
        <text>A + NADPH + H(+) = AH2 + NADP(+)</text>
        <dbReference type="Rhea" id="RHEA:13149"/>
        <dbReference type="ChEBI" id="CHEBI:13193"/>
        <dbReference type="ChEBI" id="CHEBI:15378"/>
        <dbReference type="ChEBI" id="CHEBI:17499"/>
        <dbReference type="ChEBI" id="CHEBI:57783"/>
        <dbReference type="ChEBI" id="CHEBI:58349"/>
        <dbReference type="EC" id="1.6.99.1"/>
    </reaction>
</comment>
<dbReference type="GO" id="GO:0010181">
    <property type="term" value="F:FMN binding"/>
    <property type="evidence" value="ECO:0007669"/>
    <property type="project" value="InterPro"/>
</dbReference>
<dbReference type="GO" id="GO:0006915">
    <property type="term" value="P:apoptotic process"/>
    <property type="evidence" value="ECO:0007669"/>
    <property type="project" value="UniProtKB-ARBA"/>
</dbReference>
<dbReference type="InterPro" id="IPR001155">
    <property type="entry name" value="OxRdtase_FMN_N"/>
</dbReference>
<keyword evidence="3" id="KW-0285">Flavoprotein</keyword>
<dbReference type="PANTHER" id="PTHR22893:SF91">
    <property type="entry name" value="NADPH DEHYDROGENASE 2-RELATED"/>
    <property type="match status" value="1"/>
</dbReference>
<comment type="similarity">
    <text evidence="2">Belongs to the NADH:flavin oxidoreductase/NADH oxidase family.</text>
</comment>
<evidence type="ECO:0000313" key="9">
    <source>
        <dbReference type="Proteomes" id="UP000501346"/>
    </source>
</evidence>
<accession>A0A6C1EGQ9</accession>
<gene>
    <name evidence="8" type="primary">OYE3_2</name>
    <name evidence="8" type="ORF">GRS66_010975</name>
</gene>
<dbReference type="SUPFAM" id="SSF51395">
    <property type="entry name" value="FMN-linked oxidoreductases"/>
    <property type="match status" value="1"/>
</dbReference>
<keyword evidence="4" id="KW-0560">Oxidoreductase</keyword>
<name>A0A6C1EGQ9_SACPS</name>
<sequence>MPFVKDFEPVSLENTNLFMPIKVGNTQLAHRVVMPPLTRMRASHPGNVPNKQWAAEYYRQRAQRPGTMIITEGTFISPQAGGYNNAPGIWSDEQVAQWKNILLAIHDKKSFAWVQLWALGRASFPDAMARDGLRYDSASDAVYMEDTANAAKVPAHTLTKDDIKQYVKEYVHAAKNAVFLAGADGVEIHSANGYLLNQFLDPRSNTRNDEYGGSIENRARFTLEVVDAVSDAIGHDRVGLRLSPYGTFNSMSGGAEPHIVAQYAYVLGELERRAKAGKRLAFVHLVEPRVTDLTLDEGEGDYDEGSNDFAYSIWKGPIVKAGNFALHPDAVKEKVKRDRTLIAYGRFFIANPDLVDRLEKGLPLNKYDRATFYTMSAEGYIDYPTYGEAVELGWDKN</sequence>
<evidence type="ECO:0000256" key="6">
    <source>
        <dbReference type="ARBA" id="ARBA00066386"/>
    </source>
</evidence>
<dbReference type="Gene3D" id="3.20.20.70">
    <property type="entry name" value="Aldolase class I"/>
    <property type="match status" value="1"/>
</dbReference>
<dbReference type="Pfam" id="PF00724">
    <property type="entry name" value="Oxidored_FMN"/>
    <property type="match status" value="1"/>
</dbReference>
<keyword evidence="3" id="KW-0288">FMN</keyword>
<reference evidence="8 9" key="1">
    <citation type="journal article" date="2019" name="BMC Genomics">
        <title>Chromosome level assembly and comparative genome analysis confirm lager-brewing yeasts originated from a single hybridization.</title>
        <authorList>
            <person name="Salazar A.N."/>
            <person name="Gorter de Vries A.R."/>
            <person name="van den Broek M."/>
            <person name="Brouwers N."/>
            <person name="de la Torre Cortes P."/>
            <person name="Kuijpers N.G.A."/>
            <person name="Daran J.G."/>
            <person name="Abeel T."/>
        </authorList>
    </citation>
    <scope>NUCLEOTIDE SEQUENCE [LARGE SCALE GENOMIC DNA]</scope>
    <source>
        <strain evidence="8 9">CBS 1483</strain>
    </source>
</reference>
<dbReference type="EMBL" id="CP049013">
    <property type="protein sequence ID" value="QID88265.1"/>
    <property type="molecule type" value="Genomic_DNA"/>
</dbReference>
<protein>
    <recommendedName>
        <fullName evidence="6">NADPH dehydrogenase</fullName>
        <ecNumber evidence="6">1.6.99.1</ecNumber>
    </recommendedName>
</protein>
<evidence type="ECO:0000256" key="4">
    <source>
        <dbReference type="ARBA" id="ARBA00023002"/>
    </source>
</evidence>
<dbReference type="GO" id="GO:0003959">
    <property type="term" value="F:NADPH dehydrogenase activity"/>
    <property type="evidence" value="ECO:0007669"/>
    <property type="project" value="UniProtKB-EC"/>
</dbReference>
<dbReference type="CDD" id="cd02933">
    <property type="entry name" value="OYE_like_FMN"/>
    <property type="match status" value="1"/>
</dbReference>
<evidence type="ECO:0000256" key="3">
    <source>
        <dbReference type="ARBA" id="ARBA00022643"/>
    </source>
</evidence>
<dbReference type="InterPro" id="IPR045247">
    <property type="entry name" value="Oye-like"/>
</dbReference>
<dbReference type="EC" id="1.6.99.1" evidence="6"/>
<organism evidence="8 9">
    <name type="scientific">Saccharomyces pastorianus</name>
    <name type="common">Lager yeast</name>
    <name type="synonym">Saccharomyces cerevisiae x Saccharomyces eubayanus</name>
    <dbReference type="NCBI Taxonomy" id="27292"/>
    <lineage>
        <taxon>Eukaryota</taxon>
        <taxon>Fungi</taxon>
        <taxon>Dikarya</taxon>
        <taxon>Ascomycota</taxon>
        <taxon>Saccharomycotina</taxon>
        <taxon>Saccharomycetes</taxon>
        <taxon>Saccharomycetales</taxon>
        <taxon>Saccharomycetaceae</taxon>
        <taxon>Saccharomyces</taxon>
    </lineage>
</organism>
<evidence type="ECO:0000256" key="5">
    <source>
        <dbReference type="ARBA" id="ARBA00050616"/>
    </source>
</evidence>